<dbReference type="CDD" id="cd00110">
    <property type="entry name" value="LamG"/>
    <property type="match status" value="2"/>
</dbReference>
<evidence type="ECO:0000256" key="1">
    <source>
        <dbReference type="ARBA" id="ARBA00004613"/>
    </source>
</evidence>
<dbReference type="InterPro" id="IPR001791">
    <property type="entry name" value="Laminin_G"/>
</dbReference>
<gene>
    <name evidence="10" type="ORF">OS493_005884</name>
</gene>
<dbReference type="InterPro" id="IPR000742">
    <property type="entry name" value="EGF"/>
</dbReference>
<name>A0A9X0CGM3_9CNID</name>
<dbReference type="GO" id="GO:0005509">
    <property type="term" value="F:calcium ion binding"/>
    <property type="evidence" value="ECO:0007669"/>
    <property type="project" value="InterPro"/>
</dbReference>
<dbReference type="PROSITE" id="PS50025">
    <property type="entry name" value="LAM_G_DOMAIN"/>
    <property type="match status" value="2"/>
</dbReference>
<evidence type="ECO:0000313" key="11">
    <source>
        <dbReference type="Proteomes" id="UP001163046"/>
    </source>
</evidence>
<dbReference type="CDD" id="cd00054">
    <property type="entry name" value="EGF_CA"/>
    <property type="match status" value="2"/>
</dbReference>
<dbReference type="PROSITE" id="PS00022">
    <property type="entry name" value="EGF_1"/>
    <property type="match status" value="2"/>
</dbReference>
<dbReference type="OrthoDB" id="5985739at2759"/>
<dbReference type="AlphaFoldDB" id="A0A9X0CGM3"/>
<sequence length="533" mass="58204">MPVKEKKCFCKHRTVMDFLYNNVEIGLEHGFPQSYLVSTGCQRQDVCSNHGCKHGGACVDEWRQYSCRCRQGFVGSFCEQQTTATFDSDDNSGLKFTSAVKITSFSWSFQLIPLYRAECWHLLGGLWFGLGQGRLRAAYVKSFRERSSDVIGQNLSDGRWHKLHVNVTSGNVVIGVDSFQTALLPPSGSQAITDLDGTLYMGSLLSQFSALQITLNNKFLSFSGCSRSVMINEKVITFETAQKNGGFSLPKPSCTKDSNCAPSSCENEGTCDATWTGFECRCLNDFAGSQCQNVSETSFLTNDSHIELLLNSSHWSFGQRGSLWFKTRETSGLLMYAGRRPGGGNTEFLLIDVTSGQARFTADLGSGSSAALISKHVSDGDWHHVAWTRRYKHITLVLDGVSTAQADLPGADTEFNAAQEPVVSVDIGGLPAGVSQAKGLTTPKPFNGCIKDIKFNSRQVHYLSPDSQQGLDVTKKHVTVGCLGNSTCSPNPCPAHSVCVPSLNGFNCTCDSDEEYKGGAYPMTQLEKDERLI</sequence>
<dbReference type="PROSITE" id="PS50026">
    <property type="entry name" value="EGF_3"/>
    <property type="match status" value="2"/>
</dbReference>
<organism evidence="10 11">
    <name type="scientific">Desmophyllum pertusum</name>
    <dbReference type="NCBI Taxonomy" id="174260"/>
    <lineage>
        <taxon>Eukaryota</taxon>
        <taxon>Metazoa</taxon>
        <taxon>Cnidaria</taxon>
        <taxon>Anthozoa</taxon>
        <taxon>Hexacorallia</taxon>
        <taxon>Scleractinia</taxon>
        <taxon>Caryophylliina</taxon>
        <taxon>Caryophylliidae</taxon>
        <taxon>Desmophyllum</taxon>
    </lineage>
</organism>
<keyword evidence="11" id="KW-1185">Reference proteome</keyword>
<accession>A0A9X0CGM3</accession>
<dbReference type="InterPro" id="IPR001881">
    <property type="entry name" value="EGF-like_Ca-bd_dom"/>
</dbReference>
<feature type="disulfide bond" evidence="7">
    <location>
        <begin position="69"/>
        <end position="78"/>
    </location>
</feature>
<dbReference type="Gene3D" id="2.60.120.200">
    <property type="match status" value="2"/>
</dbReference>
<proteinExistence type="predicted"/>
<dbReference type="GO" id="GO:0005576">
    <property type="term" value="C:extracellular region"/>
    <property type="evidence" value="ECO:0007669"/>
    <property type="project" value="UniProtKB-SubCell"/>
</dbReference>
<dbReference type="InterPro" id="IPR013320">
    <property type="entry name" value="ConA-like_dom_sf"/>
</dbReference>
<feature type="disulfide bond" evidence="7">
    <location>
        <begin position="282"/>
        <end position="291"/>
    </location>
</feature>
<dbReference type="EMBL" id="MU827779">
    <property type="protein sequence ID" value="KAJ7339486.1"/>
    <property type="molecule type" value="Genomic_DNA"/>
</dbReference>
<reference evidence="10" key="1">
    <citation type="submission" date="2023-01" db="EMBL/GenBank/DDBJ databases">
        <title>Genome assembly of the deep-sea coral Lophelia pertusa.</title>
        <authorList>
            <person name="Herrera S."/>
            <person name="Cordes E."/>
        </authorList>
    </citation>
    <scope>NUCLEOTIDE SEQUENCE</scope>
    <source>
        <strain evidence="10">USNM1676648</strain>
        <tissue evidence="10">Polyp</tissue>
    </source>
</reference>
<keyword evidence="6" id="KW-0325">Glycoprotein</keyword>
<dbReference type="Pfam" id="PF00008">
    <property type="entry name" value="EGF"/>
    <property type="match status" value="1"/>
</dbReference>
<dbReference type="Gene3D" id="2.10.25.10">
    <property type="entry name" value="Laminin"/>
    <property type="match status" value="2"/>
</dbReference>
<dbReference type="GO" id="GO:0007399">
    <property type="term" value="P:nervous system development"/>
    <property type="evidence" value="ECO:0007669"/>
    <property type="project" value="UniProtKB-ARBA"/>
</dbReference>
<comment type="subcellular location">
    <subcellularLocation>
        <location evidence="1">Secreted</location>
    </subcellularLocation>
</comment>
<keyword evidence="2" id="KW-0964">Secreted</keyword>
<feature type="domain" description="EGF-like" evidence="9">
    <location>
        <begin position="43"/>
        <end position="79"/>
    </location>
</feature>
<evidence type="ECO:0000256" key="7">
    <source>
        <dbReference type="PROSITE-ProRule" id="PRU00076"/>
    </source>
</evidence>
<dbReference type="FunFam" id="2.10.25.10:FF:000045">
    <property type="entry name" value="Slit guidance ligand 2"/>
    <property type="match status" value="1"/>
</dbReference>
<evidence type="ECO:0000256" key="3">
    <source>
        <dbReference type="ARBA" id="ARBA00022536"/>
    </source>
</evidence>
<feature type="domain" description="Laminin G" evidence="8">
    <location>
        <begin position="73"/>
        <end position="254"/>
    </location>
</feature>
<feature type="domain" description="EGF-like" evidence="9">
    <location>
        <begin position="256"/>
        <end position="292"/>
    </location>
</feature>
<evidence type="ECO:0000256" key="6">
    <source>
        <dbReference type="ARBA" id="ARBA00023180"/>
    </source>
</evidence>
<dbReference type="PANTHER" id="PTHR15036:SF85">
    <property type="entry name" value="SP2353, ISOFORM A"/>
    <property type="match status" value="1"/>
</dbReference>
<dbReference type="InterPro" id="IPR000152">
    <property type="entry name" value="EGF-type_Asp/Asn_hydroxyl_site"/>
</dbReference>
<comment type="caution">
    <text evidence="7">Lacks conserved residue(s) required for the propagation of feature annotation.</text>
</comment>
<evidence type="ECO:0000256" key="4">
    <source>
        <dbReference type="ARBA" id="ARBA00022737"/>
    </source>
</evidence>
<evidence type="ECO:0000256" key="2">
    <source>
        <dbReference type="ARBA" id="ARBA00022525"/>
    </source>
</evidence>
<keyword evidence="3 7" id="KW-0245">EGF-like domain</keyword>
<dbReference type="Pfam" id="PF02210">
    <property type="entry name" value="Laminin_G_2"/>
    <property type="match status" value="2"/>
</dbReference>
<feature type="domain" description="Laminin G" evidence="8">
    <location>
        <begin position="295"/>
        <end position="482"/>
    </location>
</feature>
<keyword evidence="5 7" id="KW-1015">Disulfide bond</keyword>
<evidence type="ECO:0000259" key="9">
    <source>
        <dbReference type="PROSITE" id="PS50026"/>
    </source>
</evidence>
<dbReference type="PROSITE" id="PS01186">
    <property type="entry name" value="EGF_2"/>
    <property type="match status" value="1"/>
</dbReference>
<evidence type="ECO:0000256" key="5">
    <source>
        <dbReference type="ARBA" id="ARBA00023157"/>
    </source>
</evidence>
<dbReference type="PANTHER" id="PTHR15036">
    <property type="entry name" value="PIKACHURIN-LIKE PROTEIN"/>
    <property type="match status" value="1"/>
</dbReference>
<dbReference type="InterPro" id="IPR050372">
    <property type="entry name" value="Neurexin-related_CASP"/>
</dbReference>
<evidence type="ECO:0000259" key="8">
    <source>
        <dbReference type="PROSITE" id="PS50025"/>
    </source>
</evidence>
<dbReference type="PROSITE" id="PS00010">
    <property type="entry name" value="ASX_HYDROXYL"/>
    <property type="match status" value="1"/>
</dbReference>
<dbReference type="SMART" id="SM00282">
    <property type="entry name" value="LamG"/>
    <property type="match status" value="1"/>
</dbReference>
<comment type="caution">
    <text evidence="10">The sequence shown here is derived from an EMBL/GenBank/DDBJ whole genome shotgun (WGS) entry which is preliminary data.</text>
</comment>
<dbReference type="GO" id="GO:0016020">
    <property type="term" value="C:membrane"/>
    <property type="evidence" value="ECO:0007669"/>
    <property type="project" value="UniProtKB-SubCell"/>
</dbReference>
<evidence type="ECO:0000313" key="10">
    <source>
        <dbReference type="EMBL" id="KAJ7339486.1"/>
    </source>
</evidence>
<keyword evidence="4" id="KW-0677">Repeat</keyword>
<dbReference type="SMART" id="SM00181">
    <property type="entry name" value="EGF"/>
    <property type="match status" value="3"/>
</dbReference>
<dbReference type="Proteomes" id="UP001163046">
    <property type="component" value="Unassembled WGS sequence"/>
</dbReference>
<protein>
    <submittedName>
        <fullName evidence="10">Uncharacterized protein</fullName>
    </submittedName>
</protein>
<dbReference type="SMART" id="SM00179">
    <property type="entry name" value="EGF_CA"/>
    <property type="match status" value="2"/>
</dbReference>
<dbReference type="SUPFAM" id="SSF49899">
    <property type="entry name" value="Concanavalin A-like lectins/glucanases"/>
    <property type="match status" value="2"/>
</dbReference>